<dbReference type="InterPro" id="IPR017543">
    <property type="entry name" value="6-PTP_synth-rel_bac"/>
</dbReference>
<dbReference type="Pfam" id="PF10131">
    <property type="entry name" value="PTPS_related"/>
    <property type="match status" value="1"/>
</dbReference>
<dbReference type="Gene3D" id="3.30.479.10">
    <property type="entry name" value="6-pyruvoyl tetrahydropterin synthase/QueD"/>
    <property type="match status" value="1"/>
</dbReference>
<feature type="transmembrane region" description="Helical" evidence="9">
    <location>
        <begin position="710"/>
        <end position="731"/>
    </location>
</feature>
<evidence type="ECO:0000313" key="11">
    <source>
        <dbReference type="EMBL" id="ABI69451.1"/>
    </source>
</evidence>
<evidence type="ECO:0000256" key="1">
    <source>
        <dbReference type="ARBA" id="ARBA00005061"/>
    </source>
</evidence>
<evidence type="ECO:0000313" key="12">
    <source>
        <dbReference type="Proteomes" id="UP000001968"/>
    </source>
</evidence>
<name>Q0AV03_SYNWW</name>
<feature type="transmembrane region" description="Helical" evidence="9">
    <location>
        <begin position="440"/>
        <end position="458"/>
    </location>
</feature>
<feature type="transmembrane region" description="Helical" evidence="9">
    <location>
        <begin position="1139"/>
        <end position="1159"/>
    </location>
</feature>
<gene>
    <name evidence="11" type="ordered locus">Swol_2160</name>
</gene>
<evidence type="ECO:0000256" key="4">
    <source>
        <dbReference type="ARBA" id="ARBA00018141"/>
    </source>
</evidence>
<evidence type="ECO:0000256" key="3">
    <source>
        <dbReference type="ARBA" id="ARBA00012982"/>
    </source>
</evidence>
<dbReference type="Pfam" id="PF01242">
    <property type="entry name" value="PTPS"/>
    <property type="match status" value="1"/>
</dbReference>
<feature type="transmembrane region" description="Helical" evidence="9">
    <location>
        <begin position="562"/>
        <end position="581"/>
    </location>
</feature>
<evidence type="ECO:0000259" key="10">
    <source>
        <dbReference type="Pfam" id="PF10131"/>
    </source>
</evidence>
<feature type="transmembrane region" description="Helical" evidence="9">
    <location>
        <begin position="464"/>
        <end position="481"/>
    </location>
</feature>
<dbReference type="InterPro" id="IPR038418">
    <property type="entry name" value="6-PTP_synth/QueD_sf"/>
</dbReference>
<dbReference type="AlphaFoldDB" id="Q0AV03"/>
<protein>
    <recommendedName>
        <fullName evidence="4">6-carboxy-5,6,7,8-tetrahydropterin synthase</fullName>
        <ecNumber evidence="3">4.1.2.50</ecNumber>
    </recommendedName>
    <alternativeName>
        <fullName evidence="5">Queuosine biosynthesis protein QueD</fullName>
    </alternativeName>
</protein>
<feature type="region of interest" description="Disordered" evidence="8">
    <location>
        <begin position="110"/>
        <end position="131"/>
    </location>
</feature>
<dbReference type="EC" id="4.1.2.50" evidence="3"/>
<evidence type="ECO:0000256" key="6">
    <source>
        <dbReference type="ARBA" id="ARBA00048807"/>
    </source>
</evidence>
<comment type="pathway">
    <text evidence="1">Purine metabolism; 7-cyano-7-deazaguanine biosynthesis.</text>
</comment>
<dbReference type="EMBL" id="CP000448">
    <property type="protein sequence ID" value="ABI69451.1"/>
    <property type="molecule type" value="Genomic_DNA"/>
</dbReference>
<dbReference type="SUPFAM" id="SSF55620">
    <property type="entry name" value="Tetrahydrobiopterin biosynthesis enzymes-like"/>
    <property type="match status" value="1"/>
</dbReference>
<comment type="similarity">
    <text evidence="2">Belongs to the PTPS family. QueD subfamily.</text>
</comment>
<dbReference type="HOGENOM" id="CLU_274632_0_0_9"/>
<feature type="transmembrane region" description="Helical" evidence="9">
    <location>
        <begin position="676"/>
        <end position="698"/>
    </location>
</feature>
<feature type="domain" description="Membrane protein 6-pyruvoyl-tetrahydropterin synthase-related" evidence="10">
    <location>
        <begin position="415"/>
        <end position="1038"/>
    </location>
</feature>
<comment type="catalytic activity">
    <reaction evidence="6">
        <text>7,8-dihydroneopterin 3'-triphosphate + H2O = 6-carboxy-5,6,7,8-tetrahydropterin + triphosphate + acetaldehyde + 2 H(+)</text>
        <dbReference type="Rhea" id="RHEA:27966"/>
        <dbReference type="ChEBI" id="CHEBI:15343"/>
        <dbReference type="ChEBI" id="CHEBI:15377"/>
        <dbReference type="ChEBI" id="CHEBI:15378"/>
        <dbReference type="ChEBI" id="CHEBI:18036"/>
        <dbReference type="ChEBI" id="CHEBI:58462"/>
        <dbReference type="ChEBI" id="CHEBI:61032"/>
        <dbReference type="EC" id="4.1.2.50"/>
    </reaction>
</comment>
<keyword evidence="7" id="KW-0175">Coiled coil</keyword>
<dbReference type="UniPathway" id="UPA00391"/>
<dbReference type="eggNOG" id="COG0720">
    <property type="taxonomic scope" value="Bacteria"/>
</dbReference>
<evidence type="ECO:0000256" key="8">
    <source>
        <dbReference type="SAM" id="MobiDB-lite"/>
    </source>
</evidence>
<accession>Q0AV03</accession>
<feature type="transmembrane region" description="Helical" evidence="9">
    <location>
        <begin position="620"/>
        <end position="638"/>
    </location>
</feature>
<dbReference type="GO" id="GO:0070497">
    <property type="term" value="F:6-carboxytetrahydropterin synthase activity"/>
    <property type="evidence" value="ECO:0007669"/>
    <property type="project" value="UniProtKB-EC"/>
</dbReference>
<evidence type="ECO:0000256" key="2">
    <source>
        <dbReference type="ARBA" id="ARBA00008900"/>
    </source>
</evidence>
<feature type="transmembrane region" description="Helical" evidence="9">
    <location>
        <begin position="348"/>
        <end position="368"/>
    </location>
</feature>
<reference evidence="12" key="1">
    <citation type="journal article" date="2010" name="Environ. Microbiol.">
        <title>The genome of Syntrophomonas wolfei: new insights into syntrophic metabolism and biohydrogen production.</title>
        <authorList>
            <person name="Sieber J.R."/>
            <person name="Sims D.R."/>
            <person name="Han C."/>
            <person name="Kim E."/>
            <person name="Lykidis A."/>
            <person name="Lapidus A.L."/>
            <person name="McDonnald E."/>
            <person name="Rohlin L."/>
            <person name="Culley D.E."/>
            <person name="Gunsalus R."/>
            <person name="McInerney M.J."/>
        </authorList>
    </citation>
    <scope>NUCLEOTIDE SEQUENCE [LARGE SCALE GENOMIC DNA]</scope>
    <source>
        <strain evidence="12">DSM 2245B / Goettingen</strain>
    </source>
</reference>
<feature type="compositionally biased region" description="Polar residues" evidence="8">
    <location>
        <begin position="121"/>
        <end position="130"/>
    </location>
</feature>
<dbReference type="Proteomes" id="UP000001968">
    <property type="component" value="Chromosome"/>
</dbReference>
<keyword evidence="9" id="KW-1133">Transmembrane helix</keyword>
<dbReference type="InterPro" id="IPR018776">
    <property type="entry name" value="Membrane_prot_PTPS-rel_domain"/>
</dbReference>
<dbReference type="KEGG" id="swo:Swol_2160"/>
<evidence type="ECO:0000256" key="7">
    <source>
        <dbReference type="SAM" id="Coils"/>
    </source>
</evidence>
<keyword evidence="12" id="KW-1185">Reference proteome</keyword>
<organism evidence="11 12">
    <name type="scientific">Syntrophomonas wolfei subsp. wolfei (strain DSM 2245B / Goettingen)</name>
    <dbReference type="NCBI Taxonomy" id="335541"/>
    <lineage>
        <taxon>Bacteria</taxon>
        <taxon>Bacillati</taxon>
        <taxon>Bacillota</taxon>
        <taxon>Clostridia</taxon>
        <taxon>Eubacteriales</taxon>
        <taxon>Syntrophomonadaceae</taxon>
        <taxon>Syntrophomonas</taxon>
    </lineage>
</organism>
<keyword evidence="9" id="KW-0472">Membrane</keyword>
<dbReference type="eggNOG" id="COG5617">
    <property type="taxonomic scope" value="Bacteria"/>
</dbReference>
<dbReference type="InterPro" id="IPR007115">
    <property type="entry name" value="6-PTP_synth/QueD"/>
</dbReference>
<feature type="transmembrane region" description="Helical" evidence="9">
    <location>
        <begin position="650"/>
        <end position="670"/>
    </location>
</feature>
<proteinExistence type="inferred from homology"/>
<dbReference type="STRING" id="335541.Swol_2160"/>
<dbReference type="RefSeq" id="WP_011641542.1">
    <property type="nucleotide sequence ID" value="NC_008346.1"/>
</dbReference>
<sequence>MDKMDRERTLAESLKLQIDKLLQKKQEVDLGIENLEQEIARKAMRQESLDRSLEESQRIAAGMEEKAHLSAAKILAEAEAIAAVKREKMSAIEQEIALLQAELKEKATGEPIPQKEDDNNHPSTAQNSPNGIFARQHLNTNSYPEFSQVAASRATGDDNIYSMKLVGFVNARHFVIFGGTTGPVHAHSWQVETEVDVPREIGDTIEFSRVSQAVSAALGPYENTILNQVHPFDLIQPTTENIAMYFFNRVDEYLAKLGLKLYQLSLWETPTRGIQVNNHNLSLDEQIASELKAREENIAYREAAAIADPDFADLDQRDKEAADNKKSLSKPPPIFAGSLRASYSVRQYLLAAVLILFLSLLAYQHILWPSVEQRFPWGSDSWGHLFKAEMLYEQMQQGNYYPQFTEYWYNGVQPFRYWAPLPYYALAALRGLCGDIFTAGNLYIYLCALLGALSWLLLSRRMGLWPAVMAAVVWLLWQDNVRVAFSEGNLPRVLATALLPLLFALFLHIITQRKSYGAIIAVILTVQLVLLSHAMIAAVYCLSLALFAFFLWVFQGCSVKDLARGFLVLAAGVLSSSWWLLPSLSGGITGIDAQAVKQVVQFVPAHISLSPLYRFKNVETFYWGISLVLLLLASLVTWKSKPAWARSLTVCGIILFLITLPLFRAIYITLPLSHLLWPLRFSSFAALAILASGFTLELEEKRQGWLQSSTITACLLVVLLAFLLVDCLFSFRLLAHTGTKPFTVIQSGEFIKRDPGWRVATIDLSRLGSAPSFTFSEMAGLEQVFGWAWQGAVTSRNIMLLNTGLEQQYYPFLFRSCVDMGATDLVVKEDVITDLEAFREAAKRAGYQQRNKFADISVWRSIDQPYLVQKNPRCLVIGKYGGTIALQFPEVEMALSSRIDDCSLEELEQYSMLILSGANWHSKKQAEKLISDYAVSGGQVFIEMAGMPPNVLAKQPEFLGVYGEAVSIRQEIEVRGEDTRVILPPLWQQEGEWKAYVPMGLDKVELEFSYYGNQAPILGYKLLKGKKIWFLGANLSYHAYQSGQSESARLLKKIFDLKTEYAGDTIIPLQDYEASEKGYRMSYRLEQDAEVIVPISLLDGLVVKLDGRRIEAGNYENLLKLHLPAGTHRLEISIEKTAIFSWGKYLSLFTILLVIAALVRKVRSEG</sequence>
<keyword evidence="9" id="KW-0812">Transmembrane</keyword>
<dbReference type="OrthoDB" id="1934309at2"/>
<feature type="transmembrane region" description="Helical" evidence="9">
    <location>
        <begin position="517"/>
        <end position="550"/>
    </location>
</feature>
<feature type="transmembrane region" description="Helical" evidence="9">
    <location>
        <begin position="493"/>
        <end position="511"/>
    </location>
</feature>
<evidence type="ECO:0000256" key="5">
    <source>
        <dbReference type="ARBA" id="ARBA00031449"/>
    </source>
</evidence>
<evidence type="ECO:0000256" key="9">
    <source>
        <dbReference type="SAM" id="Phobius"/>
    </source>
</evidence>
<feature type="compositionally biased region" description="Basic and acidic residues" evidence="8">
    <location>
        <begin position="110"/>
        <end position="120"/>
    </location>
</feature>
<dbReference type="NCBIfam" id="TIGR03112">
    <property type="entry name" value="6_pyr_pter_rel"/>
    <property type="match status" value="1"/>
</dbReference>
<feature type="coiled-coil region" evidence="7">
    <location>
        <begin position="4"/>
        <end position="102"/>
    </location>
</feature>